<dbReference type="Proteomes" id="UP000238375">
    <property type="component" value="Unassembled WGS sequence"/>
</dbReference>
<evidence type="ECO:0000256" key="1">
    <source>
        <dbReference type="ARBA" id="ARBA00022448"/>
    </source>
</evidence>
<name>A0A2T0TB65_9BACT</name>
<keyword evidence="6" id="KW-1185">Reference proteome</keyword>
<dbReference type="GO" id="GO:0016887">
    <property type="term" value="F:ATP hydrolysis activity"/>
    <property type="evidence" value="ECO:0007669"/>
    <property type="project" value="InterPro"/>
</dbReference>
<proteinExistence type="predicted"/>
<evidence type="ECO:0000256" key="2">
    <source>
        <dbReference type="ARBA" id="ARBA00022741"/>
    </source>
</evidence>
<dbReference type="InterPro" id="IPR003439">
    <property type="entry name" value="ABC_transporter-like_ATP-bd"/>
</dbReference>
<dbReference type="OrthoDB" id="9802264at2"/>
<sequence>MIEFDLTMPRLFSEGNGTLTVQLTLETGSLTALTGPSGSGKTSVLRLLSGLDRPSQGRITVDGDIWLDTEQRIKLPPQRRSVGYVFQDSALFPNMTVRENVAYAAPAGQASLIDELIDVTGIRPFVDQKPVRLSGGQRQRVALARALVRRPQLLLLDEPFAALDADSSQALRTVLLDLHRQWGTTTVLVSHYETDVRALADRVVQLQQGRVVRDTTVADWPARSGERIERIHFEEPTQQWVIDTATSQFRSSNPDWQRFSVGDQIRIQ</sequence>
<dbReference type="SMART" id="SM00382">
    <property type="entry name" value="AAA"/>
    <property type="match status" value="1"/>
</dbReference>
<dbReference type="PANTHER" id="PTHR42781">
    <property type="entry name" value="SPERMIDINE/PUTRESCINE IMPORT ATP-BINDING PROTEIN POTA"/>
    <property type="match status" value="1"/>
</dbReference>
<dbReference type="Gene3D" id="3.40.50.300">
    <property type="entry name" value="P-loop containing nucleotide triphosphate hydrolases"/>
    <property type="match status" value="1"/>
</dbReference>
<gene>
    <name evidence="5" type="ORF">CLV58_10427</name>
</gene>
<dbReference type="PROSITE" id="PS50893">
    <property type="entry name" value="ABC_TRANSPORTER_2"/>
    <property type="match status" value="1"/>
</dbReference>
<evidence type="ECO:0000313" key="5">
    <source>
        <dbReference type="EMBL" id="PRY42898.1"/>
    </source>
</evidence>
<dbReference type="EMBL" id="PVTE01000004">
    <property type="protein sequence ID" value="PRY42898.1"/>
    <property type="molecule type" value="Genomic_DNA"/>
</dbReference>
<keyword evidence="1" id="KW-0813">Transport</keyword>
<reference evidence="5 6" key="1">
    <citation type="submission" date="2018-03" db="EMBL/GenBank/DDBJ databases">
        <title>Genomic Encyclopedia of Archaeal and Bacterial Type Strains, Phase II (KMG-II): from individual species to whole genera.</title>
        <authorList>
            <person name="Goeker M."/>
        </authorList>
    </citation>
    <scope>NUCLEOTIDE SEQUENCE [LARGE SCALE GENOMIC DNA]</scope>
    <source>
        <strain evidence="5 6">DSM 28354</strain>
    </source>
</reference>
<keyword evidence="3 5" id="KW-0067">ATP-binding</keyword>
<feature type="domain" description="ABC transporter" evidence="4">
    <location>
        <begin position="2"/>
        <end position="233"/>
    </location>
</feature>
<dbReference type="PROSITE" id="PS00211">
    <property type="entry name" value="ABC_TRANSPORTER_1"/>
    <property type="match status" value="1"/>
</dbReference>
<keyword evidence="2" id="KW-0547">Nucleotide-binding</keyword>
<dbReference type="PANTHER" id="PTHR42781:SF4">
    <property type="entry name" value="SPERMIDINE_PUTRESCINE IMPORT ATP-BINDING PROTEIN POTA"/>
    <property type="match status" value="1"/>
</dbReference>
<dbReference type="InterPro" id="IPR050093">
    <property type="entry name" value="ABC_SmlMolc_Importer"/>
</dbReference>
<dbReference type="AlphaFoldDB" id="A0A2T0TB65"/>
<dbReference type="InterPro" id="IPR003593">
    <property type="entry name" value="AAA+_ATPase"/>
</dbReference>
<dbReference type="InterPro" id="IPR027417">
    <property type="entry name" value="P-loop_NTPase"/>
</dbReference>
<protein>
    <submittedName>
        <fullName evidence="5">Molybdate transport system ATP-binding protein</fullName>
    </submittedName>
</protein>
<evidence type="ECO:0000259" key="4">
    <source>
        <dbReference type="PROSITE" id="PS50893"/>
    </source>
</evidence>
<evidence type="ECO:0000313" key="6">
    <source>
        <dbReference type="Proteomes" id="UP000238375"/>
    </source>
</evidence>
<organism evidence="5 6">
    <name type="scientific">Spirosoma oryzae</name>
    <dbReference type="NCBI Taxonomy" id="1469603"/>
    <lineage>
        <taxon>Bacteria</taxon>
        <taxon>Pseudomonadati</taxon>
        <taxon>Bacteroidota</taxon>
        <taxon>Cytophagia</taxon>
        <taxon>Cytophagales</taxon>
        <taxon>Cytophagaceae</taxon>
        <taxon>Spirosoma</taxon>
    </lineage>
</organism>
<accession>A0A2T0TB65</accession>
<dbReference type="RefSeq" id="WP_106136774.1">
    <property type="nucleotide sequence ID" value="NZ_PVTE01000004.1"/>
</dbReference>
<comment type="caution">
    <text evidence="5">The sequence shown here is derived from an EMBL/GenBank/DDBJ whole genome shotgun (WGS) entry which is preliminary data.</text>
</comment>
<dbReference type="InterPro" id="IPR017871">
    <property type="entry name" value="ABC_transporter-like_CS"/>
</dbReference>
<dbReference type="Pfam" id="PF00005">
    <property type="entry name" value="ABC_tran"/>
    <property type="match status" value="1"/>
</dbReference>
<dbReference type="GO" id="GO:0005524">
    <property type="term" value="F:ATP binding"/>
    <property type="evidence" value="ECO:0007669"/>
    <property type="project" value="UniProtKB-KW"/>
</dbReference>
<evidence type="ECO:0000256" key="3">
    <source>
        <dbReference type="ARBA" id="ARBA00022840"/>
    </source>
</evidence>
<dbReference type="SUPFAM" id="SSF52540">
    <property type="entry name" value="P-loop containing nucleoside triphosphate hydrolases"/>
    <property type="match status" value="1"/>
</dbReference>